<dbReference type="Proteomes" id="UP000283895">
    <property type="component" value="Unassembled WGS sequence"/>
</dbReference>
<comment type="caution">
    <text evidence="1">The sequence shown here is derived from an EMBL/GenBank/DDBJ whole genome shotgun (WGS) entry which is preliminary data.</text>
</comment>
<accession>A0A423XA89</accession>
<evidence type="ECO:0000313" key="2">
    <source>
        <dbReference type="Proteomes" id="UP000283895"/>
    </source>
</evidence>
<reference evidence="1 2" key="1">
    <citation type="submission" date="2015-09" db="EMBL/GenBank/DDBJ databases">
        <title>Host preference determinants of Valsa canker pathogens revealed by comparative genomics.</title>
        <authorList>
            <person name="Yin Z."/>
            <person name="Huang L."/>
        </authorList>
    </citation>
    <scope>NUCLEOTIDE SEQUENCE [LARGE SCALE GENOMIC DNA]</scope>
    <source>
        <strain evidence="1 2">03-1</strain>
    </source>
</reference>
<keyword evidence="2" id="KW-1185">Reference proteome</keyword>
<dbReference type="EMBL" id="LKEA01000001">
    <property type="protein sequence ID" value="ROW12814.1"/>
    <property type="molecule type" value="Genomic_DNA"/>
</dbReference>
<dbReference type="AlphaFoldDB" id="A0A423XA89"/>
<evidence type="ECO:0000313" key="1">
    <source>
        <dbReference type="EMBL" id="ROW12814.1"/>
    </source>
</evidence>
<name>A0A423XA89_9PEZI</name>
<organism evidence="1 2">
    <name type="scientific">Cytospora schulzeri</name>
    <dbReference type="NCBI Taxonomy" id="448051"/>
    <lineage>
        <taxon>Eukaryota</taxon>
        <taxon>Fungi</taxon>
        <taxon>Dikarya</taxon>
        <taxon>Ascomycota</taxon>
        <taxon>Pezizomycotina</taxon>
        <taxon>Sordariomycetes</taxon>
        <taxon>Sordariomycetidae</taxon>
        <taxon>Diaporthales</taxon>
        <taxon>Cytosporaceae</taxon>
        <taxon>Cytospora</taxon>
    </lineage>
</organism>
<protein>
    <submittedName>
        <fullName evidence="1">Uncharacterized protein</fullName>
    </submittedName>
</protein>
<gene>
    <name evidence="1" type="ORF">VMCG_00788</name>
</gene>
<dbReference type="OrthoDB" id="10505697at2759"/>
<proteinExistence type="predicted"/>
<sequence>MPEAASERESLLARHKEVKSALLCQLDLAEVSLQYQHSLRQAVRDWNAIAKDPKLPARGEIPTVVNVLRRIARNEDIEVFLTVLAGEEIRLVHMEDRHGNDIHECFASDKQDILQVFVAYLKGGLHAEAQLPSVRNQL</sequence>